<protein>
    <submittedName>
        <fullName evidence="3">Uncharacterized protein</fullName>
    </submittedName>
</protein>
<proteinExistence type="predicted"/>
<feature type="region of interest" description="Disordered" evidence="1">
    <location>
        <begin position="63"/>
        <end position="118"/>
    </location>
</feature>
<feature type="compositionally biased region" description="Polar residues" evidence="1">
    <location>
        <begin position="68"/>
        <end position="79"/>
    </location>
</feature>
<sequence>MADAIQRMKTPRNDLQTEIVYQEPQTSTYSSTSAVQSPDFVQQNETLKRRKLQNRVEIEEKLKETRKQLSQKSHSSTNAPLEERFIYEDLPEFRDSNTISPETPNEGKNRQEKLRKENVDLRGEMAELRAALERPRRFYSIKSTVLFVSRKG</sequence>
<name>A0AAF3FRL3_9BILA</name>
<dbReference type="WBParaSite" id="MBELARI_LOCUS9789">
    <property type="protein sequence ID" value="MBELARI_LOCUS9789"/>
    <property type="gene ID" value="MBELARI_LOCUS9789"/>
</dbReference>
<feature type="compositionally biased region" description="Polar residues" evidence="1">
    <location>
        <begin position="23"/>
        <end position="45"/>
    </location>
</feature>
<feature type="compositionally biased region" description="Basic and acidic residues" evidence="1">
    <location>
        <begin position="105"/>
        <end position="118"/>
    </location>
</feature>
<evidence type="ECO:0000313" key="3">
    <source>
        <dbReference type="WBParaSite" id="MBELARI_LOCUS9789"/>
    </source>
</evidence>
<evidence type="ECO:0000256" key="1">
    <source>
        <dbReference type="SAM" id="MobiDB-lite"/>
    </source>
</evidence>
<keyword evidence="2" id="KW-1185">Reference proteome</keyword>
<dbReference type="AlphaFoldDB" id="A0AAF3FRL3"/>
<dbReference type="Proteomes" id="UP000887575">
    <property type="component" value="Unassembled WGS sequence"/>
</dbReference>
<accession>A0AAF3FRL3</accession>
<feature type="region of interest" description="Disordered" evidence="1">
    <location>
        <begin position="1"/>
        <end position="50"/>
    </location>
</feature>
<organism evidence="2 3">
    <name type="scientific">Mesorhabditis belari</name>
    <dbReference type="NCBI Taxonomy" id="2138241"/>
    <lineage>
        <taxon>Eukaryota</taxon>
        <taxon>Metazoa</taxon>
        <taxon>Ecdysozoa</taxon>
        <taxon>Nematoda</taxon>
        <taxon>Chromadorea</taxon>
        <taxon>Rhabditida</taxon>
        <taxon>Rhabditina</taxon>
        <taxon>Rhabditomorpha</taxon>
        <taxon>Rhabditoidea</taxon>
        <taxon>Rhabditidae</taxon>
        <taxon>Mesorhabditinae</taxon>
        <taxon>Mesorhabditis</taxon>
    </lineage>
</organism>
<feature type="compositionally biased region" description="Basic and acidic residues" evidence="1">
    <location>
        <begin position="81"/>
        <end position="95"/>
    </location>
</feature>
<reference evidence="3" key="1">
    <citation type="submission" date="2024-02" db="UniProtKB">
        <authorList>
            <consortium name="WormBaseParasite"/>
        </authorList>
    </citation>
    <scope>IDENTIFICATION</scope>
</reference>
<evidence type="ECO:0000313" key="2">
    <source>
        <dbReference type="Proteomes" id="UP000887575"/>
    </source>
</evidence>